<dbReference type="InParanoid" id="A0A5F8GKV1"/>
<dbReference type="PANTHER" id="PTHR12920">
    <property type="entry name" value="RYBP AND YAF2-RELATED"/>
    <property type="match status" value="1"/>
</dbReference>
<organism evidence="2 3">
    <name type="scientific">Monodelphis domestica</name>
    <name type="common">Gray short-tailed opossum</name>
    <dbReference type="NCBI Taxonomy" id="13616"/>
    <lineage>
        <taxon>Eukaryota</taxon>
        <taxon>Metazoa</taxon>
        <taxon>Chordata</taxon>
        <taxon>Craniata</taxon>
        <taxon>Vertebrata</taxon>
        <taxon>Euteleostomi</taxon>
        <taxon>Mammalia</taxon>
        <taxon>Metatheria</taxon>
        <taxon>Didelphimorphia</taxon>
        <taxon>Didelphidae</taxon>
        <taxon>Monodelphis</taxon>
    </lineage>
</organism>
<dbReference type="STRING" id="13616.ENSMODP00000048099"/>
<dbReference type="PANTHER" id="PTHR12920:SF2">
    <property type="entry name" value="YY1-ASSOCIATED FACTOR 2"/>
    <property type="match status" value="1"/>
</dbReference>
<reference evidence="2" key="3">
    <citation type="submission" date="2025-09" db="UniProtKB">
        <authorList>
            <consortium name="Ensembl"/>
        </authorList>
    </citation>
    <scope>IDENTIFICATION</scope>
</reference>
<dbReference type="Bgee" id="ENSMODG00000038609">
    <property type="expression patterns" value="Expressed in skeleton of lower jaw and 1 other cell type or tissue"/>
</dbReference>
<reference evidence="2" key="2">
    <citation type="submission" date="2025-08" db="UniProtKB">
        <authorList>
            <consortium name="Ensembl"/>
        </authorList>
    </citation>
    <scope>IDENTIFICATION</scope>
</reference>
<evidence type="ECO:0000256" key="1">
    <source>
        <dbReference type="SAM" id="MobiDB-lite"/>
    </source>
</evidence>
<feature type="region of interest" description="Disordered" evidence="1">
    <location>
        <begin position="1"/>
        <end position="20"/>
    </location>
</feature>
<dbReference type="Ensembl" id="ENSMODT00000065998.1">
    <property type="protein sequence ID" value="ENSMODP00000048099.1"/>
    <property type="gene ID" value="ENSMODG00000038609.1"/>
</dbReference>
<protein>
    <submittedName>
        <fullName evidence="2">Uncharacterized protein</fullName>
    </submittedName>
</protein>
<evidence type="ECO:0000313" key="2">
    <source>
        <dbReference type="Ensembl" id="ENSMODP00000048099.1"/>
    </source>
</evidence>
<name>A0A5F8GKV1_MONDO</name>
<evidence type="ECO:0000313" key="3">
    <source>
        <dbReference type="Proteomes" id="UP000002280"/>
    </source>
</evidence>
<dbReference type="InterPro" id="IPR039958">
    <property type="entry name" value="RYBP/YAF2"/>
</dbReference>
<dbReference type="GO" id="GO:0045893">
    <property type="term" value="P:positive regulation of DNA-templated transcription"/>
    <property type="evidence" value="ECO:0007669"/>
    <property type="project" value="InterPro"/>
</dbReference>
<dbReference type="OMA" id="TACAIQY"/>
<dbReference type="AlphaFoldDB" id="A0A5F8GKV1"/>
<dbReference type="Proteomes" id="UP000002280">
    <property type="component" value="Chromosome 3"/>
</dbReference>
<keyword evidence="3" id="KW-1185">Reference proteome</keyword>
<proteinExistence type="predicted"/>
<accession>A0A5F8GKV1</accession>
<reference evidence="2 3" key="1">
    <citation type="journal article" date="2007" name="Nature">
        <title>Genome of the marsupial Monodelphis domestica reveals innovation in non-coding sequences.</title>
        <authorList>
            <person name="Mikkelsen T.S."/>
            <person name="Wakefield M.J."/>
            <person name="Aken B."/>
            <person name="Amemiya C.T."/>
            <person name="Chang J.L."/>
            <person name="Duke S."/>
            <person name="Garber M."/>
            <person name="Gentles A.J."/>
            <person name="Goodstadt L."/>
            <person name="Heger A."/>
            <person name="Jurka J."/>
            <person name="Kamal M."/>
            <person name="Mauceli E."/>
            <person name="Searle S.M."/>
            <person name="Sharpe T."/>
            <person name="Baker M.L."/>
            <person name="Batzer M.A."/>
            <person name="Benos P.V."/>
            <person name="Belov K."/>
            <person name="Clamp M."/>
            <person name="Cook A."/>
            <person name="Cuff J."/>
            <person name="Das R."/>
            <person name="Davidow L."/>
            <person name="Deakin J.E."/>
            <person name="Fazzari M.J."/>
            <person name="Glass J.L."/>
            <person name="Grabherr M."/>
            <person name="Greally J.M."/>
            <person name="Gu W."/>
            <person name="Hore T.A."/>
            <person name="Huttley G.A."/>
            <person name="Kleber M."/>
            <person name="Jirtle R.L."/>
            <person name="Koina E."/>
            <person name="Lee J.T."/>
            <person name="Mahony S."/>
            <person name="Marra M.A."/>
            <person name="Miller R.D."/>
            <person name="Nicholls R.D."/>
            <person name="Oda M."/>
            <person name="Papenfuss A.T."/>
            <person name="Parra Z.E."/>
            <person name="Pollock D.D."/>
            <person name="Ray D.A."/>
            <person name="Schein J.E."/>
            <person name="Speed T.P."/>
            <person name="Thompson K."/>
            <person name="VandeBerg J.L."/>
            <person name="Wade C.M."/>
            <person name="Walker J.A."/>
            <person name="Waters P.D."/>
            <person name="Webber C."/>
            <person name="Weidman J.R."/>
            <person name="Xie X."/>
            <person name="Zody M.C."/>
            <person name="Baldwin J."/>
            <person name="Abdouelleil A."/>
            <person name="Abdulkadir J."/>
            <person name="Abebe A."/>
            <person name="Abera B."/>
            <person name="Abreu J."/>
            <person name="Acer S.C."/>
            <person name="Aftuck L."/>
            <person name="Alexander A."/>
            <person name="An P."/>
            <person name="Anderson E."/>
            <person name="Anderson S."/>
            <person name="Arachi H."/>
            <person name="Azer M."/>
            <person name="Bachantsang P."/>
            <person name="Barry A."/>
            <person name="Bayul T."/>
            <person name="Berlin A."/>
            <person name="Bessette D."/>
            <person name="Bloom T."/>
            <person name="Bloom T."/>
            <person name="Boguslavskiy L."/>
            <person name="Bonnet C."/>
            <person name="Boukhgalter B."/>
            <person name="Bourzgui I."/>
            <person name="Brown A."/>
            <person name="Cahill P."/>
            <person name="Channer S."/>
            <person name="Cheshatsang Y."/>
            <person name="Chuda L."/>
            <person name="Citroen M."/>
            <person name="Collymore A."/>
            <person name="Cooke P."/>
            <person name="Costello M."/>
            <person name="D'Aco K."/>
            <person name="Daza R."/>
            <person name="De Haan G."/>
            <person name="DeGray S."/>
            <person name="DeMaso C."/>
            <person name="Dhargay N."/>
            <person name="Dooley K."/>
            <person name="Dooley E."/>
            <person name="Doricent M."/>
            <person name="Dorje P."/>
            <person name="Dorjee K."/>
            <person name="Dupes A."/>
            <person name="Elong R."/>
            <person name="Falk J."/>
            <person name="Farina A."/>
            <person name="Faro S."/>
            <person name="Ferguson D."/>
            <person name="Fisher S."/>
            <person name="Foley C.D."/>
            <person name="Franke A."/>
            <person name="Friedrich D."/>
            <person name="Gadbois L."/>
            <person name="Gearin G."/>
            <person name="Gearin C.R."/>
            <person name="Giannoukos G."/>
            <person name="Goode T."/>
            <person name="Graham J."/>
            <person name="Grandbois E."/>
            <person name="Grewal S."/>
            <person name="Gyaltsen K."/>
            <person name="Hafez N."/>
            <person name="Hagos B."/>
            <person name="Hall J."/>
            <person name="Henson C."/>
            <person name="Hollinger A."/>
            <person name="Honan T."/>
            <person name="Huard M.D."/>
            <person name="Hughes L."/>
            <person name="Hurhula B."/>
            <person name="Husby M.E."/>
            <person name="Kamat A."/>
            <person name="Kanga B."/>
            <person name="Kashin S."/>
            <person name="Khazanovich D."/>
            <person name="Kisner P."/>
            <person name="Lance K."/>
            <person name="Lara M."/>
            <person name="Lee W."/>
            <person name="Lennon N."/>
            <person name="Letendre F."/>
            <person name="LeVine R."/>
            <person name="Lipovsky A."/>
            <person name="Liu X."/>
            <person name="Liu J."/>
            <person name="Liu S."/>
            <person name="Lokyitsang T."/>
            <person name="Lokyitsang Y."/>
            <person name="Lubonja R."/>
            <person name="Lui A."/>
            <person name="MacDonald P."/>
            <person name="Magnisalis V."/>
            <person name="Maru K."/>
            <person name="Matthews C."/>
            <person name="McCusker W."/>
            <person name="McDonough S."/>
            <person name="Mehta T."/>
            <person name="Meldrim J."/>
            <person name="Meneus L."/>
            <person name="Mihai O."/>
            <person name="Mihalev A."/>
            <person name="Mihova T."/>
            <person name="Mittelman R."/>
            <person name="Mlenga V."/>
            <person name="Montmayeur A."/>
            <person name="Mulrain L."/>
            <person name="Navidi A."/>
            <person name="Naylor J."/>
            <person name="Negash T."/>
            <person name="Nguyen T."/>
            <person name="Nguyen N."/>
            <person name="Nicol R."/>
            <person name="Norbu C."/>
            <person name="Norbu N."/>
            <person name="Novod N."/>
            <person name="O'Neill B."/>
            <person name="Osman S."/>
            <person name="Markiewicz E."/>
            <person name="Oyono O.L."/>
            <person name="Patti C."/>
            <person name="Phunkhang P."/>
            <person name="Pierre F."/>
            <person name="Priest M."/>
            <person name="Raghuraman S."/>
            <person name="Rege F."/>
            <person name="Reyes R."/>
            <person name="Rise C."/>
            <person name="Rogov P."/>
            <person name="Ross K."/>
            <person name="Ryan E."/>
            <person name="Settipalli S."/>
            <person name="Shea T."/>
            <person name="Sherpa N."/>
            <person name="Shi L."/>
            <person name="Shih D."/>
            <person name="Sparrow T."/>
            <person name="Spaulding J."/>
            <person name="Stalker J."/>
            <person name="Stange-Thomann N."/>
            <person name="Stavropoulos S."/>
            <person name="Stone C."/>
            <person name="Strader C."/>
            <person name="Tesfaye S."/>
            <person name="Thomson T."/>
            <person name="Thoulutsang Y."/>
            <person name="Thoulutsang D."/>
            <person name="Topham K."/>
            <person name="Topping I."/>
            <person name="Tsamla T."/>
            <person name="Vassiliev H."/>
            <person name="Vo A."/>
            <person name="Wangchuk T."/>
            <person name="Wangdi T."/>
            <person name="Weiand M."/>
            <person name="Wilkinson J."/>
            <person name="Wilson A."/>
            <person name="Yadav S."/>
            <person name="Young G."/>
            <person name="Yu Q."/>
            <person name="Zembek L."/>
            <person name="Zhong D."/>
            <person name="Zimmer A."/>
            <person name="Zwirko Z."/>
            <person name="Jaffe D.B."/>
            <person name="Alvarez P."/>
            <person name="Brockman W."/>
            <person name="Butler J."/>
            <person name="Chin C."/>
            <person name="Gnerre S."/>
            <person name="MacCallum I."/>
            <person name="Graves J.A."/>
            <person name="Ponting C.P."/>
            <person name="Breen M."/>
            <person name="Samollow P.B."/>
            <person name="Lander E.S."/>
            <person name="Lindblad-Toh K."/>
        </authorList>
    </citation>
    <scope>NUCLEOTIDE SEQUENCE [LARGE SCALE GENOMIC DNA]</scope>
</reference>
<sequence>MREKKNPTKPKKQLKSSSEEGYWDCTACAIQYYTETFKGMTCNVMRGTSTGKPRTEKKLSVS</sequence>